<keyword evidence="9 11" id="KW-0807">Transducer</keyword>
<comment type="subunit">
    <text evidence="10">Interacts with Orco. Complexes exist early in the endomembrane system in olfactory sensory neurons (OSNs), coupling these complexes to the conserved ciliary trafficking pathway.</text>
</comment>
<keyword evidence="6 11" id="KW-1133">Transmembrane helix</keyword>
<evidence type="ECO:0000256" key="2">
    <source>
        <dbReference type="ARBA" id="ARBA00022475"/>
    </source>
</evidence>
<comment type="subcellular location">
    <subcellularLocation>
        <location evidence="1 11">Cell membrane</location>
        <topology evidence="1 11">Multi-pass membrane protein</topology>
    </subcellularLocation>
</comment>
<name>A0A6P4IX43_DROKI</name>
<dbReference type="GO" id="GO:0005549">
    <property type="term" value="F:odorant binding"/>
    <property type="evidence" value="ECO:0007669"/>
    <property type="project" value="InterPro"/>
</dbReference>
<dbReference type="GO" id="GO:0004984">
    <property type="term" value="F:olfactory receptor activity"/>
    <property type="evidence" value="ECO:0007669"/>
    <property type="project" value="InterPro"/>
</dbReference>
<feature type="transmembrane region" description="Helical" evidence="11">
    <location>
        <begin position="269"/>
        <end position="294"/>
    </location>
</feature>
<dbReference type="AlphaFoldDB" id="A0A6P4IX43"/>
<evidence type="ECO:0000256" key="5">
    <source>
        <dbReference type="ARBA" id="ARBA00022725"/>
    </source>
</evidence>
<dbReference type="PANTHER" id="PTHR21137">
    <property type="entry name" value="ODORANT RECEPTOR"/>
    <property type="match status" value="1"/>
</dbReference>
<dbReference type="GO" id="GO:0007165">
    <property type="term" value="P:signal transduction"/>
    <property type="evidence" value="ECO:0007669"/>
    <property type="project" value="UniProtKB-KW"/>
</dbReference>
<dbReference type="PANTHER" id="PTHR21137:SF44">
    <property type="entry name" value="ODORANT RECEPTOR 13A-RELATED"/>
    <property type="match status" value="1"/>
</dbReference>
<reference evidence="12" key="1">
    <citation type="submission" date="2025-05" db="UniProtKB">
        <authorList>
            <consortium name="RefSeq"/>
        </authorList>
    </citation>
    <scope>NUCLEOTIDE SEQUENCE [LARGE SCALE GENOMIC DNA]</scope>
    <source>
        <strain evidence="12">14028-0561.14</strain>
    </source>
</reference>
<keyword evidence="8 11" id="KW-0675">Receptor</keyword>
<evidence type="ECO:0000256" key="8">
    <source>
        <dbReference type="ARBA" id="ARBA00023170"/>
    </source>
</evidence>
<comment type="similarity">
    <text evidence="11">Belongs to the insect chemoreceptor superfamily. Heteromeric odorant receptor channel (TC 1.A.69) family.</text>
</comment>
<feature type="transmembrane region" description="Helical" evidence="11">
    <location>
        <begin position="48"/>
        <end position="68"/>
    </location>
</feature>
<sequence length="399" mass="46886">MPKENQKKDKPRSYEDFNYMSHMLFKTLGYDILATNATKWPYIILRGYFYLCIVCNFYAAFYVTLRFLQWERSESKLMRHALHFFYMFSAEVKFATFVKYRKRLRSLNNQLKDLYPTDAKQQEVYEVNRYYLSRTTRIVLSFYYSVMALMMVTPHLQSCITHFVVKRDFPYLRIFPTQLSFSSETPWGYVFAYFVDFTYSHLIVNFTLGTDLWMICASSQICMHFGYLAKVLAFYTPHREREEEDCAFLSKFVKRHQLILDLHNEVDQIFGLLLASNLFTTASLLCCIAFYTVVEGFNMEGMSYMTVFFSVVGLFYLVSSHGQNVIDLSTSIAVAAYDQNWYEGSVRYRRLLMLIMAKAQRPSVISASSVVIISLDTLKTLMTITYRVFAVLRQSMGKN</sequence>
<evidence type="ECO:0000256" key="9">
    <source>
        <dbReference type="ARBA" id="ARBA00023224"/>
    </source>
</evidence>
<evidence type="ECO:0000256" key="7">
    <source>
        <dbReference type="ARBA" id="ARBA00023136"/>
    </source>
</evidence>
<accession>A0A6P4IX43</accession>
<protein>
    <recommendedName>
        <fullName evidence="11">Odorant receptor</fullName>
    </recommendedName>
</protein>
<feature type="transmembrane region" description="Helical" evidence="11">
    <location>
        <begin position="142"/>
        <end position="165"/>
    </location>
</feature>
<evidence type="ECO:0000256" key="6">
    <source>
        <dbReference type="ARBA" id="ARBA00022989"/>
    </source>
</evidence>
<proteinExistence type="inferred from homology"/>
<dbReference type="RefSeq" id="XP_017033135.1">
    <property type="nucleotide sequence ID" value="XM_017177646.1"/>
</dbReference>
<evidence type="ECO:0000256" key="4">
    <source>
        <dbReference type="ARBA" id="ARBA00022692"/>
    </source>
</evidence>
<dbReference type="Pfam" id="PF02949">
    <property type="entry name" value="7tm_6"/>
    <property type="match status" value="1"/>
</dbReference>
<feature type="transmembrane region" description="Helical" evidence="11">
    <location>
        <begin position="301"/>
        <end position="319"/>
    </location>
</feature>
<reference evidence="13" key="2">
    <citation type="submission" date="2025-08" db="UniProtKB">
        <authorList>
            <consortium name="RefSeq"/>
        </authorList>
    </citation>
    <scope>IDENTIFICATION</scope>
    <source>
        <strain evidence="13">14028-0561.14</strain>
        <tissue evidence="13">Whole fly</tissue>
    </source>
</reference>
<keyword evidence="3 11" id="KW-0716">Sensory transduction</keyword>
<gene>
    <name evidence="13" type="primary">LOC108082316</name>
</gene>
<keyword evidence="2" id="KW-1003">Cell membrane</keyword>
<keyword evidence="5 11" id="KW-0552">Olfaction</keyword>
<comment type="caution">
    <text evidence="11">Lacks conserved residue(s) required for the propagation of feature annotation.</text>
</comment>
<dbReference type="OrthoDB" id="8185860at2759"/>
<evidence type="ECO:0000256" key="1">
    <source>
        <dbReference type="ARBA" id="ARBA00004651"/>
    </source>
</evidence>
<dbReference type="InterPro" id="IPR004117">
    <property type="entry name" value="7tm6_olfct_rcpt"/>
</dbReference>
<keyword evidence="12" id="KW-1185">Reference proteome</keyword>
<keyword evidence="4 11" id="KW-0812">Transmembrane</keyword>
<evidence type="ECO:0000256" key="11">
    <source>
        <dbReference type="RuleBase" id="RU351113"/>
    </source>
</evidence>
<dbReference type="GeneID" id="108082316"/>
<feature type="transmembrane region" description="Helical" evidence="11">
    <location>
        <begin position="185"/>
        <end position="205"/>
    </location>
</feature>
<evidence type="ECO:0000313" key="13">
    <source>
        <dbReference type="RefSeq" id="XP_017033135.1"/>
    </source>
</evidence>
<evidence type="ECO:0000256" key="10">
    <source>
        <dbReference type="ARBA" id="ARBA00038679"/>
    </source>
</evidence>
<evidence type="ECO:0000313" key="12">
    <source>
        <dbReference type="Proteomes" id="UP001652661"/>
    </source>
</evidence>
<evidence type="ECO:0000256" key="3">
    <source>
        <dbReference type="ARBA" id="ARBA00022606"/>
    </source>
</evidence>
<keyword evidence="7 11" id="KW-0472">Membrane</keyword>
<dbReference type="Proteomes" id="UP001652661">
    <property type="component" value="Chromosome 2R"/>
</dbReference>
<organism evidence="12 13">
    <name type="scientific">Drosophila kikkawai</name>
    <name type="common">Fruit fly</name>
    <dbReference type="NCBI Taxonomy" id="30033"/>
    <lineage>
        <taxon>Eukaryota</taxon>
        <taxon>Metazoa</taxon>
        <taxon>Ecdysozoa</taxon>
        <taxon>Arthropoda</taxon>
        <taxon>Hexapoda</taxon>
        <taxon>Insecta</taxon>
        <taxon>Pterygota</taxon>
        <taxon>Neoptera</taxon>
        <taxon>Endopterygota</taxon>
        <taxon>Diptera</taxon>
        <taxon>Brachycera</taxon>
        <taxon>Muscomorpha</taxon>
        <taxon>Ephydroidea</taxon>
        <taxon>Drosophilidae</taxon>
        <taxon>Drosophila</taxon>
        <taxon>Sophophora</taxon>
    </lineage>
</organism>
<dbReference type="GO" id="GO:0005886">
    <property type="term" value="C:plasma membrane"/>
    <property type="evidence" value="ECO:0007669"/>
    <property type="project" value="UniProtKB-SubCell"/>
</dbReference>
<feature type="transmembrane region" description="Helical" evidence="11">
    <location>
        <begin position="80"/>
        <end position="98"/>
    </location>
</feature>